<evidence type="ECO:0000256" key="1">
    <source>
        <dbReference type="SAM" id="MobiDB-lite"/>
    </source>
</evidence>
<sequence>MCRCAVAGLGDAALSDKGRREPTTAISSLGGRRQSRLPFLPRRCLSHLPRTCSAGTAEMPSLNEKEVEADSNHDASRDGEAALETVQCPPHTTERKLVTRIDFRVIPWLCIMYLLAFLDR</sequence>
<dbReference type="OrthoDB" id="2250022at2759"/>
<organism evidence="2 3">
    <name type="scientific">Sporormia fimetaria CBS 119925</name>
    <dbReference type="NCBI Taxonomy" id="1340428"/>
    <lineage>
        <taxon>Eukaryota</taxon>
        <taxon>Fungi</taxon>
        <taxon>Dikarya</taxon>
        <taxon>Ascomycota</taxon>
        <taxon>Pezizomycotina</taxon>
        <taxon>Dothideomycetes</taxon>
        <taxon>Pleosporomycetidae</taxon>
        <taxon>Pleosporales</taxon>
        <taxon>Sporormiaceae</taxon>
        <taxon>Sporormia</taxon>
    </lineage>
</organism>
<accession>A0A6A6V6W9</accession>
<dbReference type="AlphaFoldDB" id="A0A6A6V6W9"/>
<gene>
    <name evidence="2" type="ORF">M011DRAFT_130201</name>
</gene>
<name>A0A6A6V6W9_9PLEO</name>
<evidence type="ECO:0000313" key="3">
    <source>
        <dbReference type="Proteomes" id="UP000799440"/>
    </source>
</evidence>
<evidence type="ECO:0008006" key="4">
    <source>
        <dbReference type="Google" id="ProtNLM"/>
    </source>
</evidence>
<protein>
    <recommendedName>
        <fullName evidence="4">MFS general substrate transporter</fullName>
    </recommendedName>
</protein>
<proteinExistence type="predicted"/>
<reference evidence="2" key="1">
    <citation type="journal article" date="2020" name="Stud. Mycol.">
        <title>101 Dothideomycetes genomes: a test case for predicting lifestyles and emergence of pathogens.</title>
        <authorList>
            <person name="Haridas S."/>
            <person name="Albert R."/>
            <person name="Binder M."/>
            <person name="Bloem J."/>
            <person name="Labutti K."/>
            <person name="Salamov A."/>
            <person name="Andreopoulos B."/>
            <person name="Baker S."/>
            <person name="Barry K."/>
            <person name="Bills G."/>
            <person name="Bluhm B."/>
            <person name="Cannon C."/>
            <person name="Castanera R."/>
            <person name="Culley D."/>
            <person name="Daum C."/>
            <person name="Ezra D."/>
            <person name="Gonzalez J."/>
            <person name="Henrissat B."/>
            <person name="Kuo A."/>
            <person name="Liang C."/>
            <person name="Lipzen A."/>
            <person name="Lutzoni F."/>
            <person name="Magnuson J."/>
            <person name="Mondo S."/>
            <person name="Nolan M."/>
            <person name="Ohm R."/>
            <person name="Pangilinan J."/>
            <person name="Park H.-J."/>
            <person name="Ramirez L."/>
            <person name="Alfaro M."/>
            <person name="Sun H."/>
            <person name="Tritt A."/>
            <person name="Yoshinaga Y."/>
            <person name="Zwiers L.-H."/>
            <person name="Turgeon B."/>
            <person name="Goodwin S."/>
            <person name="Spatafora J."/>
            <person name="Crous P."/>
            <person name="Grigoriev I."/>
        </authorList>
    </citation>
    <scope>NUCLEOTIDE SEQUENCE</scope>
    <source>
        <strain evidence="2">CBS 119925</strain>
    </source>
</reference>
<feature type="compositionally biased region" description="Basic and acidic residues" evidence="1">
    <location>
        <begin position="63"/>
        <end position="80"/>
    </location>
</feature>
<evidence type="ECO:0000313" key="2">
    <source>
        <dbReference type="EMBL" id="KAF2745626.1"/>
    </source>
</evidence>
<dbReference type="Proteomes" id="UP000799440">
    <property type="component" value="Unassembled WGS sequence"/>
</dbReference>
<feature type="region of interest" description="Disordered" evidence="1">
    <location>
        <begin position="54"/>
        <end position="83"/>
    </location>
</feature>
<dbReference type="EMBL" id="MU006581">
    <property type="protein sequence ID" value="KAF2745626.1"/>
    <property type="molecule type" value="Genomic_DNA"/>
</dbReference>
<keyword evidence="3" id="KW-1185">Reference proteome</keyword>